<keyword evidence="7 9" id="KW-0414">Isoprene biosynthesis</keyword>
<dbReference type="InterPro" id="IPR013644">
    <property type="entry name" value="DXP_reductoisomerase_C"/>
</dbReference>
<dbReference type="InterPro" id="IPR036291">
    <property type="entry name" value="NAD(P)-bd_dom_sf"/>
</dbReference>
<dbReference type="PANTHER" id="PTHR30525:SF0">
    <property type="entry name" value="1-DEOXY-D-XYLULOSE 5-PHOSPHATE REDUCTOISOMERASE, CHLOROPLASTIC"/>
    <property type="match status" value="1"/>
</dbReference>
<reference evidence="13 14" key="1">
    <citation type="submission" date="2023-04" db="EMBL/GenBank/DDBJ databases">
        <title>A long-awaited taxogenomic arrangement of the family Halomonadaceae.</title>
        <authorList>
            <person name="De La Haba R."/>
            <person name="Chuvochina M."/>
            <person name="Wittouck S."/>
            <person name="Arahal D.R."/>
            <person name="Sanchez-Porro C."/>
            <person name="Hugenholtz P."/>
            <person name="Ventosa A."/>
        </authorList>
    </citation>
    <scope>NUCLEOTIDE SEQUENCE [LARGE SCALE GENOMIC DNA]</scope>
    <source>
        <strain evidence="13 14">DSM 21020</strain>
    </source>
</reference>
<dbReference type="GO" id="GO:0030604">
    <property type="term" value="F:1-deoxy-D-xylulose-5-phosphate reductoisomerase activity"/>
    <property type="evidence" value="ECO:0007669"/>
    <property type="project" value="UniProtKB-EC"/>
</dbReference>
<feature type="domain" description="1-deoxy-D-xylulose 5-phosphate reductoisomerase C-terminal" evidence="11">
    <location>
        <begin position="149"/>
        <end position="237"/>
    </location>
</feature>
<feature type="binding site" evidence="9">
    <location>
        <position position="229"/>
    </location>
    <ligand>
        <name>1-deoxy-D-xylulose 5-phosphate</name>
        <dbReference type="ChEBI" id="CHEBI:57792"/>
    </ligand>
</feature>
<feature type="binding site" evidence="9">
    <location>
        <position position="14"/>
    </location>
    <ligand>
        <name>NADPH</name>
        <dbReference type="ChEBI" id="CHEBI:57783"/>
    </ligand>
</feature>
<feature type="binding site" evidence="9">
    <location>
        <position position="154"/>
    </location>
    <ligand>
        <name>1-deoxy-D-xylulose 5-phosphate</name>
        <dbReference type="ChEBI" id="CHEBI:57792"/>
    </ligand>
</feature>
<feature type="binding site" evidence="9">
    <location>
        <position position="15"/>
    </location>
    <ligand>
        <name>NADPH</name>
        <dbReference type="ChEBI" id="CHEBI:57783"/>
    </ligand>
</feature>
<feature type="binding site" evidence="9">
    <location>
        <position position="184"/>
    </location>
    <ligand>
        <name>1-deoxy-D-xylulose 5-phosphate</name>
        <dbReference type="ChEBI" id="CHEBI:57792"/>
    </ligand>
</feature>
<feature type="binding site" evidence="9">
    <location>
        <position position="153"/>
    </location>
    <ligand>
        <name>Mn(2+)</name>
        <dbReference type="ChEBI" id="CHEBI:29035"/>
    </ligand>
</feature>
<dbReference type="InterPro" id="IPR003821">
    <property type="entry name" value="DXP_reductoisomerase"/>
</dbReference>
<comment type="similarity">
    <text evidence="2 9">Belongs to the DXR family.</text>
</comment>
<dbReference type="Gene3D" id="1.10.1740.10">
    <property type="match status" value="1"/>
</dbReference>
<comment type="pathway">
    <text evidence="1 9">Isoprenoid biosynthesis; isopentenyl diphosphate biosynthesis via DXP pathway; isopentenyl diphosphate from 1-deoxy-D-xylulose 5-phosphate: step 1/6.</text>
</comment>
<keyword evidence="6 9" id="KW-0464">Manganese</keyword>
<feature type="binding site" evidence="9">
    <location>
        <position position="128"/>
    </location>
    <ligand>
        <name>1-deoxy-D-xylulose 5-phosphate</name>
        <dbReference type="ChEBI" id="CHEBI:57792"/>
    </ligand>
</feature>
<evidence type="ECO:0000256" key="4">
    <source>
        <dbReference type="ARBA" id="ARBA00022857"/>
    </source>
</evidence>
<dbReference type="Gene3D" id="3.40.50.720">
    <property type="entry name" value="NAD(P)-binding Rossmann-like Domain"/>
    <property type="match status" value="1"/>
</dbReference>
<dbReference type="SUPFAM" id="SSF69055">
    <property type="entry name" value="1-deoxy-D-xylulose-5-phosphate reductoisomerase, C-terminal domain"/>
    <property type="match status" value="1"/>
</dbReference>
<evidence type="ECO:0000256" key="6">
    <source>
        <dbReference type="ARBA" id="ARBA00023211"/>
    </source>
</evidence>
<comment type="catalytic activity">
    <reaction evidence="8">
        <text>2-C-methyl-D-erythritol 4-phosphate + NADP(+) = 1-deoxy-D-xylulose 5-phosphate + NADPH + H(+)</text>
        <dbReference type="Rhea" id="RHEA:13717"/>
        <dbReference type="ChEBI" id="CHEBI:15378"/>
        <dbReference type="ChEBI" id="CHEBI:57783"/>
        <dbReference type="ChEBI" id="CHEBI:57792"/>
        <dbReference type="ChEBI" id="CHEBI:58262"/>
        <dbReference type="ChEBI" id="CHEBI:58349"/>
        <dbReference type="EC" id="1.1.1.267"/>
    </reaction>
    <physiologicalReaction direction="right-to-left" evidence="8">
        <dbReference type="Rhea" id="RHEA:13719"/>
    </physiologicalReaction>
</comment>
<feature type="binding site" evidence="9">
    <location>
        <position position="226"/>
    </location>
    <ligand>
        <name>1-deoxy-D-xylulose 5-phosphate</name>
        <dbReference type="ChEBI" id="CHEBI:57792"/>
    </ligand>
</feature>
<feature type="binding site" evidence="9">
    <location>
        <position position="155"/>
    </location>
    <ligand>
        <name>1-deoxy-D-xylulose 5-phosphate</name>
        <dbReference type="ChEBI" id="CHEBI:57792"/>
    </ligand>
</feature>
<feature type="domain" description="DXP reductoisomerase C-terminal" evidence="12">
    <location>
        <begin position="269"/>
        <end position="385"/>
    </location>
</feature>
<dbReference type="SUPFAM" id="SSF51735">
    <property type="entry name" value="NAD(P)-binding Rossmann-fold domains"/>
    <property type="match status" value="1"/>
</dbReference>
<name>A0ABU1H0C4_9GAMM</name>
<feature type="binding site" evidence="9">
    <location>
        <position position="225"/>
    </location>
    <ligand>
        <name>1-deoxy-D-xylulose 5-phosphate</name>
        <dbReference type="ChEBI" id="CHEBI:57792"/>
    </ligand>
</feature>
<organism evidence="13 14">
    <name type="scientific">Vreelandella vilamensis</name>
    <dbReference type="NCBI Taxonomy" id="531309"/>
    <lineage>
        <taxon>Bacteria</taxon>
        <taxon>Pseudomonadati</taxon>
        <taxon>Pseudomonadota</taxon>
        <taxon>Gammaproteobacteria</taxon>
        <taxon>Oceanospirillales</taxon>
        <taxon>Halomonadaceae</taxon>
        <taxon>Vreelandella</taxon>
    </lineage>
</organism>
<dbReference type="NCBIfam" id="NF009114">
    <property type="entry name" value="PRK12464.1"/>
    <property type="match status" value="1"/>
</dbReference>
<feature type="binding site" evidence="9">
    <location>
        <position position="129"/>
    </location>
    <ligand>
        <name>NADPH</name>
        <dbReference type="ChEBI" id="CHEBI:57783"/>
    </ligand>
</feature>
<comment type="function">
    <text evidence="9">Catalyzes the NADPH-dependent rearrangement and reduction of 1-deoxy-D-xylulose-5-phosphate (DXP) to 2-C-methyl-D-erythritol 4-phosphate (MEP).</text>
</comment>
<dbReference type="InterPro" id="IPR026877">
    <property type="entry name" value="DXPR_C"/>
</dbReference>
<dbReference type="PANTHER" id="PTHR30525">
    <property type="entry name" value="1-DEOXY-D-XYLULOSE 5-PHOSPHATE REDUCTOISOMERASE"/>
    <property type="match status" value="1"/>
</dbReference>
<dbReference type="EMBL" id="JARWAN010000002">
    <property type="protein sequence ID" value="MDR5897751.1"/>
    <property type="molecule type" value="Genomic_DNA"/>
</dbReference>
<feature type="binding site" evidence="9">
    <location>
        <position position="207"/>
    </location>
    <ligand>
        <name>1-deoxy-D-xylulose 5-phosphate</name>
        <dbReference type="ChEBI" id="CHEBI:57792"/>
    </ligand>
</feature>
<evidence type="ECO:0000256" key="7">
    <source>
        <dbReference type="ARBA" id="ARBA00023229"/>
    </source>
</evidence>
<dbReference type="SUPFAM" id="SSF55347">
    <property type="entry name" value="Glyceraldehyde-3-phosphate dehydrogenase-like, C-terminal domain"/>
    <property type="match status" value="1"/>
</dbReference>
<evidence type="ECO:0000256" key="3">
    <source>
        <dbReference type="ARBA" id="ARBA00022723"/>
    </source>
</evidence>
<feature type="binding site" evidence="9">
    <location>
        <position position="13"/>
    </location>
    <ligand>
        <name>NADPH</name>
        <dbReference type="ChEBI" id="CHEBI:57783"/>
    </ligand>
</feature>
<comment type="caution">
    <text evidence="9">Lacks conserved residue(s) required for the propagation of feature annotation.</text>
</comment>
<dbReference type="Pfam" id="PF02670">
    <property type="entry name" value="DXP_reductoisom"/>
    <property type="match status" value="1"/>
</dbReference>
<dbReference type="HAMAP" id="MF_00183">
    <property type="entry name" value="DXP_reductoisom"/>
    <property type="match status" value="1"/>
</dbReference>
<keyword evidence="9" id="KW-0460">Magnesium</keyword>
<dbReference type="Pfam" id="PF08436">
    <property type="entry name" value="DXP_redisom_C"/>
    <property type="match status" value="1"/>
</dbReference>
<evidence type="ECO:0000313" key="14">
    <source>
        <dbReference type="Proteomes" id="UP001254564"/>
    </source>
</evidence>
<evidence type="ECO:0000256" key="8">
    <source>
        <dbReference type="ARBA" id="ARBA00048543"/>
    </source>
</evidence>
<dbReference type="InterPro" id="IPR036169">
    <property type="entry name" value="DXPR_C_sf"/>
</dbReference>
<evidence type="ECO:0000256" key="5">
    <source>
        <dbReference type="ARBA" id="ARBA00023002"/>
    </source>
</evidence>
<feature type="binding site" evidence="9">
    <location>
        <position position="229"/>
    </location>
    <ligand>
        <name>Mn(2+)</name>
        <dbReference type="ChEBI" id="CHEBI:29035"/>
    </ligand>
</feature>
<feature type="binding site" evidence="9">
    <location>
        <position position="16"/>
    </location>
    <ligand>
        <name>NADPH</name>
        <dbReference type="ChEBI" id="CHEBI:57783"/>
    </ligand>
</feature>
<keyword evidence="14" id="KW-1185">Reference proteome</keyword>
<dbReference type="NCBIfam" id="NF003938">
    <property type="entry name" value="PRK05447.1-1"/>
    <property type="match status" value="1"/>
</dbReference>
<evidence type="ECO:0000313" key="13">
    <source>
        <dbReference type="EMBL" id="MDR5897751.1"/>
    </source>
</evidence>
<keyword evidence="3 9" id="KW-0479">Metal-binding</keyword>
<evidence type="ECO:0000259" key="12">
    <source>
        <dbReference type="Pfam" id="PF13288"/>
    </source>
</evidence>
<dbReference type="Pfam" id="PF13288">
    <property type="entry name" value="DXPR_C"/>
    <property type="match status" value="1"/>
</dbReference>
<dbReference type="NCBIfam" id="TIGR00243">
    <property type="entry name" value="Dxr"/>
    <property type="match status" value="1"/>
</dbReference>
<comment type="caution">
    <text evidence="13">The sequence shown here is derived from an EMBL/GenBank/DDBJ whole genome shotgun (WGS) entry which is preliminary data.</text>
</comment>
<evidence type="ECO:0000259" key="10">
    <source>
        <dbReference type="Pfam" id="PF02670"/>
    </source>
</evidence>
<feature type="binding site" evidence="9">
    <location>
        <position position="155"/>
    </location>
    <ligand>
        <name>Mn(2+)</name>
        <dbReference type="ChEBI" id="CHEBI:29035"/>
    </ligand>
</feature>
<evidence type="ECO:0000259" key="11">
    <source>
        <dbReference type="Pfam" id="PF08436"/>
    </source>
</evidence>
<gene>
    <name evidence="13" type="primary">ispC</name>
    <name evidence="9" type="synonym">dxr</name>
    <name evidence="13" type="ORF">QC823_01900</name>
</gene>
<evidence type="ECO:0000256" key="1">
    <source>
        <dbReference type="ARBA" id="ARBA00005094"/>
    </source>
</evidence>
<keyword evidence="5 9" id="KW-0560">Oxidoreductase</keyword>
<proteinExistence type="inferred from homology"/>
<evidence type="ECO:0000256" key="2">
    <source>
        <dbReference type="ARBA" id="ARBA00006825"/>
    </source>
</evidence>
<dbReference type="Proteomes" id="UP001254564">
    <property type="component" value="Unassembled WGS sequence"/>
</dbReference>
<keyword evidence="4 9" id="KW-0521">NADP</keyword>
<protein>
    <recommendedName>
        <fullName evidence="9">1-deoxy-D-xylulose 5-phosphate reductoisomerase</fullName>
        <shortName evidence="9">DXP reductoisomerase</shortName>
        <ecNumber evidence="9">1.1.1.267</ecNumber>
    </recommendedName>
    <alternativeName>
        <fullName evidence="9">1-deoxyxylulose-5-phosphate reductoisomerase</fullName>
    </alternativeName>
    <alternativeName>
        <fullName evidence="9">2-C-methyl-D-erythritol 4-phosphate synthase</fullName>
    </alternativeName>
</protein>
<sequence>MSRLQRVTVLGATGSIGTSTLDVIARHPERYQVYALTAHTARDALLAQCIAHHPEIAVIAHETDAQWLREALSNARVKTQVAVGEQALVEVSRDSAVDVVMAAIVGAAGLLPALAAAQAGKRVLLANKEALVMSGALFMQAVEAAQATLLPIDSEHNAIYQCLPSEHRGGLARHGVSQLLLTASGGPFRTWSRAALADVTPEQACAHPNWSMGRKISVDSATLMNKGLELIEACWLFDATPEQIQVVVHPQSVIHSMAAYHDGSVLAQLGNPDMRTPIAYGLAWPERIDAGVEALDLFQVARLDFEAPDEARFPCLRLARDAMQQGGSAPAILNAANEVAVEAFLAKRLGFNAISDVVAAVLNDQPTEPVHNLDVVLNADQQARRTAQQWVRHYAR</sequence>
<feature type="binding site" evidence="9">
    <location>
        <position position="213"/>
    </location>
    <ligand>
        <name>NADPH</name>
        <dbReference type="ChEBI" id="CHEBI:57783"/>
    </ligand>
</feature>
<feature type="domain" description="1-deoxy-D-xylulose 5-phosphate reductoisomerase N-terminal" evidence="10">
    <location>
        <begin position="7"/>
        <end position="135"/>
    </location>
</feature>
<accession>A0ABU1H0C4</accession>
<feature type="binding site" evidence="9">
    <location>
        <position position="220"/>
    </location>
    <ligand>
        <name>1-deoxy-D-xylulose 5-phosphate</name>
        <dbReference type="ChEBI" id="CHEBI:57792"/>
    </ligand>
</feature>
<feature type="binding site" evidence="9">
    <location>
        <position position="127"/>
    </location>
    <ligand>
        <name>NADPH</name>
        <dbReference type="ChEBI" id="CHEBI:57783"/>
    </ligand>
</feature>
<evidence type="ECO:0000256" key="9">
    <source>
        <dbReference type="HAMAP-Rule" id="MF_00183"/>
    </source>
</evidence>
<dbReference type="RefSeq" id="WP_309654670.1">
    <property type="nucleotide sequence ID" value="NZ_JARWAN010000002.1"/>
</dbReference>
<dbReference type="InterPro" id="IPR013512">
    <property type="entry name" value="DXP_reductoisomerase_N"/>
</dbReference>
<dbReference type="PIRSF" id="PIRSF006205">
    <property type="entry name" value="Dxp_reductismrs"/>
    <property type="match status" value="1"/>
</dbReference>
<dbReference type="EC" id="1.1.1.267" evidence="9"/>
<comment type="cofactor">
    <cofactor evidence="9">
        <name>Mg(2+)</name>
        <dbReference type="ChEBI" id="CHEBI:18420"/>
    </cofactor>
    <cofactor evidence="9">
        <name>Mn(2+)</name>
        <dbReference type="ChEBI" id="CHEBI:29035"/>
    </cofactor>
</comment>